<evidence type="ECO:0000313" key="1">
    <source>
        <dbReference type="EMBL" id="ORE05504.1"/>
    </source>
</evidence>
<organism evidence="1">
    <name type="scientific">Rhizopus microsporus var. microsporus</name>
    <dbReference type="NCBI Taxonomy" id="86635"/>
    <lineage>
        <taxon>Eukaryota</taxon>
        <taxon>Fungi</taxon>
        <taxon>Fungi incertae sedis</taxon>
        <taxon>Mucoromycota</taxon>
        <taxon>Mucoromycotina</taxon>
        <taxon>Mucoromycetes</taxon>
        <taxon>Mucorales</taxon>
        <taxon>Mucorineae</taxon>
        <taxon>Rhizopodaceae</taxon>
        <taxon>Rhizopus</taxon>
    </lineage>
</organism>
<protein>
    <submittedName>
        <fullName evidence="1">Uncharacterized protein</fullName>
    </submittedName>
</protein>
<reference evidence="1" key="1">
    <citation type="journal article" date="2016" name="Proc. Natl. Acad. Sci. U.S.A.">
        <title>Lipid metabolic changes in an early divergent fungus govern the establishment of a mutualistic symbiosis with endobacteria.</title>
        <authorList>
            <person name="Lastovetsky O.A."/>
            <person name="Gaspar M.L."/>
            <person name="Mondo S.J."/>
            <person name="LaButti K.M."/>
            <person name="Sandor L."/>
            <person name="Grigoriev I.V."/>
            <person name="Henry S.A."/>
            <person name="Pawlowska T.E."/>
        </authorList>
    </citation>
    <scope>NUCLEOTIDE SEQUENCE [LARGE SCALE GENOMIC DNA]</scope>
    <source>
        <strain evidence="1">ATCC 52814</strain>
    </source>
</reference>
<gene>
    <name evidence="1" type="ORF">BCV72DRAFT_180163</name>
</gene>
<dbReference type="EMBL" id="KV921943">
    <property type="protein sequence ID" value="ORE05504.1"/>
    <property type="molecule type" value="Genomic_DNA"/>
</dbReference>
<feature type="non-terminal residue" evidence="1">
    <location>
        <position position="73"/>
    </location>
</feature>
<sequence length="73" mass="8184">FVNEAGFNTHMIRGRAWSKAGEPANVTVHKQRDANINIVGCIAYFETVNFSKVEPLTKTDAEKLEQEYENPAS</sequence>
<dbReference type="OrthoDB" id="2217172at2759"/>
<feature type="non-terminal residue" evidence="1">
    <location>
        <position position="1"/>
    </location>
</feature>
<name>A0A1X0R0I6_RHIZD</name>
<proteinExistence type="predicted"/>
<dbReference type="VEuPathDB" id="FungiDB:BCV72DRAFT_180163"/>
<accession>A0A1X0R0I6</accession>
<dbReference type="AlphaFoldDB" id="A0A1X0R0I6"/>
<dbReference type="Proteomes" id="UP000242414">
    <property type="component" value="Unassembled WGS sequence"/>
</dbReference>